<dbReference type="GO" id="GO:0016887">
    <property type="term" value="F:ATP hydrolysis activity"/>
    <property type="evidence" value="ECO:0007669"/>
    <property type="project" value="InterPro"/>
</dbReference>
<dbReference type="GO" id="GO:0005524">
    <property type="term" value="F:ATP binding"/>
    <property type="evidence" value="ECO:0007669"/>
    <property type="project" value="UniProtKB-KW"/>
</dbReference>
<dbReference type="PANTHER" id="PTHR24221">
    <property type="entry name" value="ATP-BINDING CASSETTE SUB-FAMILY B"/>
    <property type="match status" value="1"/>
</dbReference>
<feature type="transmembrane region" description="Helical" evidence="11">
    <location>
        <begin position="32"/>
        <end position="54"/>
    </location>
</feature>
<keyword evidence="15" id="KW-1185">Reference proteome</keyword>
<protein>
    <submittedName>
        <fullName evidence="14">ATP-binding cassette, subfamily B</fullName>
    </submittedName>
</protein>
<keyword evidence="5" id="KW-0547">Nucleotide-binding</keyword>
<dbReference type="InterPro" id="IPR036640">
    <property type="entry name" value="ABC1_TM_sf"/>
</dbReference>
<reference evidence="14 15" key="1">
    <citation type="submission" date="2016-11" db="EMBL/GenBank/DDBJ databases">
        <authorList>
            <person name="Jaros S."/>
            <person name="Januszkiewicz K."/>
            <person name="Wedrychowicz H."/>
        </authorList>
    </citation>
    <scope>NUCLEOTIDE SEQUENCE [LARGE SCALE GENOMIC DNA]</scope>
    <source>
        <strain evidence="14 15">CGMCC 1.10190</strain>
    </source>
</reference>
<dbReference type="InterPro" id="IPR027417">
    <property type="entry name" value="P-loop_NTPase"/>
</dbReference>
<dbReference type="SMART" id="SM00382">
    <property type="entry name" value="AAA"/>
    <property type="match status" value="1"/>
</dbReference>
<keyword evidence="4 11" id="KW-0812">Transmembrane</keyword>
<keyword evidence="6 14" id="KW-0067">ATP-binding</keyword>
<accession>A0A1M5LWI5</accession>
<dbReference type="EMBL" id="FQXE01000001">
    <property type="protein sequence ID" value="SHG69464.1"/>
    <property type="molecule type" value="Genomic_DNA"/>
</dbReference>
<dbReference type="FunFam" id="3.40.50.300:FF:000221">
    <property type="entry name" value="Multidrug ABC transporter ATP-binding protein"/>
    <property type="match status" value="1"/>
</dbReference>
<feature type="domain" description="ABC transporter" evidence="12">
    <location>
        <begin position="346"/>
        <end position="581"/>
    </location>
</feature>
<dbReference type="STRING" id="658167.SAMN04488135_10166"/>
<feature type="transmembrane region" description="Helical" evidence="11">
    <location>
        <begin position="255"/>
        <end position="278"/>
    </location>
</feature>
<dbReference type="Pfam" id="PF00005">
    <property type="entry name" value="ABC_tran"/>
    <property type="match status" value="1"/>
</dbReference>
<evidence type="ECO:0000259" key="13">
    <source>
        <dbReference type="PROSITE" id="PS50929"/>
    </source>
</evidence>
<feature type="transmembrane region" description="Helical" evidence="11">
    <location>
        <begin position="167"/>
        <end position="184"/>
    </location>
</feature>
<dbReference type="Gene3D" id="3.40.50.300">
    <property type="entry name" value="P-loop containing nucleotide triphosphate hydrolases"/>
    <property type="match status" value="1"/>
</dbReference>
<dbReference type="AlphaFoldDB" id="A0A1M5LWI5"/>
<evidence type="ECO:0000256" key="9">
    <source>
        <dbReference type="ARBA" id="ARBA00023055"/>
    </source>
</evidence>
<dbReference type="GO" id="GO:0005886">
    <property type="term" value="C:plasma membrane"/>
    <property type="evidence" value="ECO:0007669"/>
    <property type="project" value="UniProtKB-SubCell"/>
</dbReference>
<dbReference type="SUPFAM" id="SSF52540">
    <property type="entry name" value="P-loop containing nucleoside triphosphate hydrolases"/>
    <property type="match status" value="1"/>
</dbReference>
<dbReference type="Pfam" id="PF00664">
    <property type="entry name" value="ABC_membrane"/>
    <property type="match status" value="1"/>
</dbReference>
<dbReference type="OrthoDB" id="9806127at2"/>
<keyword evidence="3" id="KW-1003">Cell membrane</keyword>
<evidence type="ECO:0000256" key="11">
    <source>
        <dbReference type="SAM" id="Phobius"/>
    </source>
</evidence>
<dbReference type="RefSeq" id="WP_073100900.1">
    <property type="nucleotide sequence ID" value="NZ_FQXE01000001.1"/>
</dbReference>
<evidence type="ECO:0000313" key="14">
    <source>
        <dbReference type="EMBL" id="SHG69464.1"/>
    </source>
</evidence>
<comment type="subcellular location">
    <subcellularLocation>
        <location evidence="1">Cell membrane</location>
        <topology evidence="1">Multi-pass membrane protein</topology>
    </subcellularLocation>
</comment>
<dbReference type="InterPro" id="IPR011527">
    <property type="entry name" value="ABC1_TM_dom"/>
</dbReference>
<sequence length="594" mass="64800">MKAGPPPTTWRATYVRLLRGAGQQADKLRSSLLMLLIAAALQGLALACITPIFLAIVHEPSSEQTVGWLSAFTLMALLATALRWRAQGFDYCGHMAQATHDLRMRLGAQLRRMPLEKLEDRRAGEITTNLLGSVDEHMNYVVTVVNLILTAVVTPLITGAATLFLDWRLGLALLLLFPAIIPLYRRRRPALDAGMRATAQENERLSAEVVEYVQGLPVLRAACCAGAVNERLQQQFETLERVQRQSHRAGAKPNLLSASIFEVGLLAVVACGVLWVVQGTLDPVSLAAMVVVVVRFAEPLATFITYTTIFALIEAALERIELLLAVPPLPQMPQMPATGRPGPAVIRFDNVSFQYAHARTPALRRLSLNLPARGLTALVGPSGSGKTTVTRLLMRYADPQLGTISIGGVDIRSLSAEDLNRMIATVFQDVHLFDDTVLANIRMARPDASDEQVMQAARSAHCLDFIDRLADGWLTRLGDAGSRLSGGERQRISIARALLKDAPIVILDEPTAALDTESELAVQAAVDTLVRERNVIVVAHRLSTIRAADRILVIENGELAQSGTHEGLLAEGGRYRAMWQAQVKINDWHLLEPG</sequence>
<evidence type="ECO:0000256" key="1">
    <source>
        <dbReference type="ARBA" id="ARBA00004651"/>
    </source>
</evidence>
<dbReference type="SUPFAM" id="SSF90123">
    <property type="entry name" value="ABC transporter transmembrane region"/>
    <property type="match status" value="1"/>
</dbReference>
<dbReference type="Proteomes" id="UP000184226">
    <property type="component" value="Unassembled WGS sequence"/>
</dbReference>
<evidence type="ECO:0000313" key="15">
    <source>
        <dbReference type="Proteomes" id="UP000184226"/>
    </source>
</evidence>
<name>A0A1M5LWI5_9BURK</name>
<dbReference type="PANTHER" id="PTHR24221:SF654">
    <property type="entry name" value="ATP-BINDING CASSETTE SUB-FAMILY B MEMBER 6"/>
    <property type="match status" value="1"/>
</dbReference>
<organism evidence="14 15">
    <name type="scientific">Pollutimonas bauzanensis</name>
    <dbReference type="NCBI Taxonomy" id="658167"/>
    <lineage>
        <taxon>Bacteria</taxon>
        <taxon>Pseudomonadati</taxon>
        <taxon>Pseudomonadota</taxon>
        <taxon>Betaproteobacteria</taxon>
        <taxon>Burkholderiales</taxon>
        <taxon>Alcaligenaceae</taxon>
        <taxon>Pollutimonas</taxon>
    </lineage>
</organism>
<evidence type="ECO:0000256" key="7">
    <source>
        <dbReference type="ARBA" id="ARBA00022967"/>
    </source>
</evidence>
<dbReference type="PROSITE" id="PS50893">
    <property type="entry name" value="ABC_TRANSPORTER_2"/>
    <property type="match status" value="1"/>
</dbReference>
<dbReference type="PROSITE" id="PS50929">
    <property type="entry name" value="ABC_TM1F"/>
    <property type="match status" value="1"/>
</dbReference>
<keyword evidence="10 11" id="KW-0472">Membrane</keyword>
<dbReference type="GO" id="GO:0034040">
    <property type="term" value="F:ATPase-coupled lipid transmembrane transporter activity"/>
    <property type="evidence" value="ECO:0007669"/>
    <property type="project" value="TreeGrafter"/>
</dbReference>
<keyword evidence="8 11" id="KW-1133">Transmembrane helix</keyword>
<dbReference type="InterPro" id="IPR039421">
    <property type="entry name" value="Type_1_exporter"/>
</dbReference>
<dbReference type="InterPro" id="IPR003593">
    <property type="entry name" value="AAA+_ATPase"/>
</dbReference>
<keyword evidence="9" id="KW-0445">Lipid transport</keyword>
<evidence type="ECO:0000256" key="10">
    <source>
        <dbReference type="ARBA" id="ARBA00023136"/>
    </source>
</evidence>
<evidence type="ECO:0000256" key="8">
    <source>
        <dbReference type="ARBA" id="ARBA00022989"/>
    </source>
</evidence>
<dbReference type="GO" id="GO:0140359">
    <property type="term" value="F:ABC-type transporter activity"/>
    <property type="evidence" value="ECO:0007669"/>
    <property type="project" value="InterPro"/>
</dbReference>
<feature type="transmembrane region" description="Helical" evidence="11">
    <location>
        <begin position="140"/>
        <end position="161"/>
    </location>
</feature>
<dbReference type="Gene3D" id="1.20.1560.10">
    <property type="entry name" value="ABC transporter type 1, transmembrane domain"/>
    <property type="match status" value="1"/>
</dbReference>
<evidence type="ECO:0000259" key="12">
    <source>
        <dbReference type="PROSITE" id="PS50893"/>
    </source>
</evidence>
<evidence type="ECO:0000256" key="5">
    <source>
        <dbReference type="ARBA" id="ARBA00022741"/>
    </source>
</evidence>
<gene>
    <name evidence="14" type="ORF">SAMN04488135_10166</name>
</gene>
<feature type="domain" description="ABC transmembrane type-1" evidence="13">
    <location>
        <begin position="31"/>
        <end position="312"/>
    </location>
</feature>
<evidence type="ECO:0000256" key="2">
    <source>
        <dbReference type="ARBA" id="ARBA00022448"/>
    </source>
</evidence>
<dbReference type="InterPro" id="IPR017871">
    <property type="entry name" value="ABC_transporter-like_CS"/>
</dbReference>
<keyword evidence="2" id="KW-0813">Transport</keyword>
<feature type="transmembrane region" description="Helical" evidence="11">
    <location>
        <begin position="66"/>
        <end position="84"/>
    </location>
</feature>
<keyword evidence="7" id="KW-1278">Translocase</keyword>
<evidence type="ECO:0000256" key="6">
    <source>
        <dbReference type="ARBA" id="ARBA00022840"/>
    </source>
</evidence>
<proteinExistence type="predicted"/>
<dbReference type="InterPro" id="IPR003439">
    <property type="entry name" value="ABC_transporter-like_ATP-bd"/>
</dbReference>
<feature type="transmembrane region" description="Helical" evidence="11">
    <location>
        <begin position="284"/>
        <end position="313"/>
    </location>
</feature>
<evidence type="ECO:0000256" key="4">
    <source>
        <dbReference type="ARBA" id="ARBA00022692"/>
    </source>
</evidence>
<dbReference type="PROSITE" id="PS00211">
    <property type="entry name" value="ABC_TRANSPORTER_1"/>
    <property type="match status" value="1"/>
</dbReference>
<evidence type="ECO:0000256" key="3">
    <source>
        <dbReference type="ARBA" id="ARBA00022475"/>
    </source>
</evidence>